<feature type="signal peptide" evidence="2">
    <location>
        <begin position="1"/>
        <end position="23"/>
    </location>
</feature>
<feature type="chain" id="PRO_5033057128" evidence="2">
    <location>
        <begin position="24"/>
        <end position="321"/>
    </location>
</feature>
<proteinExistence type="predicted"/>
<keyword evidence="2" id="KW-0732">Signal</keyword>
<evidence type="ECO:0000313" key="4">
    <source>
        <dbReference type="Proteomes" id="UP000663879"/>
    </source>
</evidence>
<evidence type="ECO:0000256" key="1">
    <source>
        <dbReference type="SAM" id="Phobius"/>
    </source>
</evidence>
<dbReference type="AlphaFoldDB" id="A0A813Q4P5"/>
<gene>
    <name evidence="3" type="ORF">OXX778_LOCUS4479</name>
</gene>
<feature type="transmembrane region" description="Helical" evidence="1">
    <location>
        <begin position="295"/>
        <end position="318"/>
    </location>
</feature>
<evidence type="ECO:0000256" key="2">
    <source>
        <dbReference type="SAM" id="SignalP"/>
    </source>
</evidence>
<comment type="caution">
    <text evidence="3">The sequence shown here is derived from an EMBL/GenBank/DDBJ whole genome shotgun (WGS) entry which is preliminary data.</text>
</comment>
<accession>A0A813Q4P5</accession>
<dbReference type="Proteomes" id="UP000663879">
    <property type="component" value="Unassembled WGS sequence"/>
</dbReference>
<organism evidence="3 4">
    <name type="scientific">Brachionus calyciflorus</name>
    <dbReference type="NCBI Taxonomy" id="104777"/>
    <lineage>
        <taxon>Eukaryota</taxon>
        <taxon>Metazoa</taxon>
        <taxon>Spiralia</taxon>
        <taxon>Gnathifera</taxon>
        <taxon>Rotifera</taxon>
        <taxon>Eurotatoria</taxon>
        <taxon>Monogononta</taxon>
        <taxon>Pseudotrocha</taxon>
        <taxon>Ploima</taxon>
        <taxon>Brachionidae</taxon>
        <taxon>Brachionus</taxon>
    </lineage>
</organism>
<keyword evidence="1" id="KW-1133">Transmembrane helix</keyword>
<protein>
    <submittedName>
        <fullName evidence="3">Uncharacterized protein</fullName>
    </submittedName>
</protein>
<keyword evidence="4" id="KW-1185">Reference proteome</keyword>
<reference evidence="3" key="1">
    <citation type="submission" date="2021-02" db="EMBL/GenBank/DDBJ databases">
        <authorList>
            <person name="Nowell W R."/>
        </authorList>
    </citation>
    <scope>NUCLEOTIDE SEQUENCE</scope>
    <source>
        <strain evidence="3">Ploen Becks lab</strain>
    </source>
</reference>
<evidence type="ECO:0000313" key="3">
    <source>
        <dbReference type="EMBL" id="CAF0761926.1"/>
    </source>
</evidence>
<keyword evidence="1" id="KW-0472">Membrane</keyword>
<dbReference type="EMBL" id="CAJNOC010000440">
    <property type="protein sequence ID" value="CAF0761926.1"/>
    <property type="molecule type" value="Genomic_DNA"/>
</dbReference>
<name>A0A813Q4P5_9BILA</name>
<sequence length="321" mass="37642">MTNTKLILFFLFVNSFEFSISKAYQKVYRLNENKTITYLVKFLSSETLYPVVLKDETTRCLENTLWYKFGTKQVVDDDNVTSSNFYAHESNYNDAKLISKDLLLLKFGDYILDHYKPSHIYKNKETTSNNDYDYRDEEFDTNKSEEFKNQCVKNNHEKIYTVAYFDDLELIIEEDNTNVIVSCKIDITIPKFISEHQKMAVNKEIESLIVMKIKLKNQSVMNDDLFKNVMTMQNKSILIESDYLQIHEAKIGPFIFKKTDLNKNIECELLLKDYDFTNVLRKTASSKIINLNQKLTSSASCLTTSVAHILFFLIIYFFSFA</sequence>
<dbReference type="OrthoDB" id="10546348at2759"/>
<keyword evidence="1" id="KW-0812">Transmembrane</keyword>